<dbReference type="GO" id="GO:0005737">
    <property type="term" value="C:cytoplasm"/>
    <property type="evidence" value="ECO:0007669"/>
    <property type="project" value="TreeGrafter"/>
</dbReference>
<dbReference type="PANTHER" id="PTHR12601">
    <property type="entry name" value="EUKARYOTIC TRANSLATION INITIATION FACTOR 3 SUBUNIT EIF-3"/>
    <property type="match status" value="1"/>
</dbReference>
<dbReference type="Gene3D" id="1.25.40.10">
    <property type="entry name" value="Tetratricopeptide repeat domain"/>
    <property type="match status" value="1"/>
</dbReference>
<feature type="domain" description="Clu" evidence="3">
    <location>
        <begin position="318"/>
        <end position="566"/>
    </location>
</feature>
<dbReference type="Pfam" id="PF12807">
    <property type="entry name" value="eIF3_p135"/>
    <property type="match status" value="1"/>
</dbReference>
<dbReference type="InterPro" id="IPR011990">
    <property type="entry name" value="TPR-like_helical_dom_sf"/>
</dbReference>
<evidence type="ECO:0000256" key="1">
    <source>
        <dbReference type="ARBA" id="ARBA00022490"/>
    </source>
</evidence>
<sequence length="1363" mass="149598">MKDKVRKGGGKSHAKNDDTSPTSAKNSIDVKKDEDTFSVKIQGAGVEPFELQVHVFWLVQDAIITLLSRDEVFPRSNLSLSLAGTTLDPLSPMQNLKGLKPGSIVRLTEELYTAHSARLHLARVLELLRTSTPQDALREGRSPSILDSITQAQDTTVQNGKNLKRSLSNTKTEATNQDGAPEYLLPGSHERLLMALLPNSSQAEASGCVRDLSLSCWNPPPGHRKMQGDFLYITVLTTEGRRCDITSCPKGFFLNRSTEEVFDPRPAQSAPVCHCFTDLLCHISPAFKQSFAALKNKFHLPPHEALSTPYHTLSWLGPPCVSRIHKNTFNRLGGDEQPAQAPDWNEELQAARDLPQGSLEERLQRDKALLQINSAFVRAATQGAENVIDGFVDPVNGNPEDPAFLWGGLFMSQGAASDVFGGERGRRAAQRLELKGVQAYSDIEGLQGLHTLPTAVVDYRGVRLSAQGLAPGLESSEQDQETSPVSRGLLYGVTAGPQESLQRRRLLEHLAHTAKALFIQRHVVVSPEGNVVPLFTSIDAQGLVGADRRYYVLDVFRSFPVDANFCPEAEKETEAVPAEDGIKRSCQEEAKTNFWPESYCSDTGFPKTFPHKLCRLRPELLQAFTQHKHNQFSQIVREKLDENGGFEECATAGDARATSAVKEACKEVGSVSDIIFEMRFNPNVFTPGVKFPRTEGASTQLQKRLLQEAAAFIITHQIPAFMDYCLQNNEVPVDGASLKKALHHRGINLRYLGHVVKAICQSEHKERLRHILRIAVSEIFMRSTKRIFNSFVQGVDVSSLSAAVSHFLCCLLVPHYTPTSITEDMKKKSRRRGRGAGSSESTPGSTLTSAELWNMVCQDAAEAYDIADILGTGPNHLVEHYGLQKLSLLREFCLKTGVQLRLKDYFLDNQNKAPLGPDDILNVFPVVKHLHMPIVDASKAFRAAQASLQKGHLDQAYEQLKEAAYLYGRVCDDLHPEACYCHSVLARVAFLKGKSAEARSTQLKAVVISERVLGFDHPDTIQQYALLAVYMQAGGETALAQKCLIRARLLMLTVHGEDHPYTAALDSCLGLVMTGNQSEQYLKNALKINTSFFGATNLNTALTQHLLAQLMCSKGDYRSAMTHEKEALSAFTSMFGEVHAQTLCSTEFLCTITKQAVRVERSIRQAGPECSEQTVECLTPTTETLLEQMVLVTGIRKIVQSDRFQEYKQKHIERKAAVAKEVIESLLSKPTTKENASKEEKLIADQDKESVKEVGNGEDTEGGKGSLTEKSVETNDAVSVTSDIGDASGSDSPTVDEEAKAKLESDGLNGEINGAAEAASPSVLKAMTWADVVSKPVLSNGRAANISAVNGGLETTQNGEDEE</sequence>
<evidence type="ECO:0000313" key="5">
    <source>
        <dbReference type="Proteomes" id="UP000694523"/>
    </source>
</evidence>
<keyword evidence="1" id="KW-0963">Cytoplasm</keyword>
<evidence type="ECO:0000313" key="4">
    <source>
        <dbReference type="Ensembl" id="ENSNMLP00000011396.1"/>
    </source>
</evidence>
<dbReference type="GO" id="GO:0048312">
    <property type="term" value="P:intracellular distribution of mitochondria"/>
    <property type="evidence" value="ECO:0007669"/>
    <property type="project" value="TreeGrafter"/>
</dbReference>
<evidence type="ECO:0000259" key="3">
    <source>
        <dbReference type="PROSITE" id="PS51823"/>
    </source>
</evidence>
<reference evidence="4" key="2">
    <citation type="submission" date="2025-09" db="UniProtKB">
        <authorList>
            <consortium name="Ensembl"/>
        </authorList>
    </citation>
    <scope>IDENTIFICATION</scope>
</reference>
<dbReference type="PANTHER" id="PTHR12601:SF41">
    <property type="entry name" value="CLUSTERED MITOCHONDRIA PROTEIN HOMOLOG"/>
    <property type="match status" value="1"/>
</dbReference>
<feature type="compositionally biased region" description="Basic and acidic residues" evidence="2">
    <location>
        <begin position="1231"/>
        <end position="1252"/>
    </location>
</feature>
<keyword evidence="5" id="KW-1185">Reference proteome</keyword>
<dbReference type="Proteomes" id="UP000694523">
    <property type="component" value="Unplaced"/>
</dbReference>
<dbReference type="Ensembl" id="ENSNMLT00000012887.1">
    <property type="protein sequence ID" value="ENSNMLP00000011396.1"/>
    <property type="gene ID" value="ENSNMLG00000007797.1"/>
</dbReference>
<reference evidence="4" key="1">
    <citation type="submission" date="2025-08" db="UniProtKB">
        <authorList>
            <consortium name="Ensembl"/>
        </authorList>
    </citation>
    <scope>IDENTIFICATION</scope>
</reference>
<feature type="region of interest" description="Disordered" evidence="2">
    <location>
        <begin position="823"/>
        <end position="846"/>
    </location>
</feature>
<proteinExistence type="predicted"/>
<dbReference type="SUPFAM" id="SSF48452">
    <property type="entry name" value="TPR-like"/>
    <property type="match status" value="1"/>
</dbReference>
<feature type="region of interest" description="Disordered" evidence="2">
    <location>
        <begin position="1230"/>
        <end position="1308"/>
    </location>
</feature>
<feature type="region of interest" description="Disordered" evidence="2">
    <location>
        <begin position="157"/>
        <end position="181"/>
    </location>
</feature>
<dbReference type="Pfam" id="PF13236">
    <property type="entry name" value="CLU"/>
    <property type="match status" value="1"/>
</dbReference>
<dbReference type="SUPFAM" id="SSF103107">
    <property type="entry name" value="Hypothetical protein c14orf129, hspc210"/>
    <property type="match status" value="1"/>
</dbReference>
<evidence type="ECO:0000256" key="2">
    <source>
        <dbReference type="SAM" id="MobiDB-lite"/>
    </source>
</evidence>
<dbReference type="Pfam" id="PF13424">
    <property type="entry name" value="TPR_12"/>
    <property type="match status" value="1"/>
</dbReference>
<name>A0A8C6T181_9GOBI</name>
<dbReference type="InterPro" id="IPR023231">
    <property type="entry name" value="GSKIP_dom_sf"/>
</dbReference>
<organism evidence="4 5">
    <name type="scientific">Neogobius melanostomus</name>
    <name type="common">round goby</name>
    <dbReference type="NCBI Taxonomy" id="47308"/>
    <lineage>
        <taxon>Eukaryota</taxon>
        <taxon>Metazoa</taxon>
        <taxon>Chordata</taxon>
        <taxon>Craniata</taxon>
        <taxon>Vertebrata</taxon>
        <taxon>Euteleostomi</taxon>
        <taxon>Actinopterygii</taxon>
        <taxon>Neopterygii</taxon>
        <taxon>Teleostei</taxon>
        <taxon>Neoteleostei</taxon>
        <taxon>Acanthomorphata</taxon>
        <taxon>Gobiaria</taxon>
        <taxon>Gobiiformes</taxon>
        <taxon>Gobioidei</taxon>
        <taxon>Gobiidae</taxon>
        <taxon>Benthophilinae</taxon>
        <taxon>Neogobiini</taxon>
        <taxon>Neogobius</taxon>
    </lineage>
</organism>
<feature type="region of interest" description="Disordered" evidence="2">
    <location>
        <begin position="1"/>
        <end position="29"/>
    </location>
</feature>
<feature type="compositionally biased region" description="Polar residues" evidence="2">
    <location>
        <begin position="157"/>
        <end position="178"/>
    </location>
</feature>
<dbReference type="PROSITE" id="PS51823">
    <property type="entry name" value="CLU"/>
    <property type="match status" value="1"/>
</dbReference>
<protein>
    <submittedName>
        <fullName evidence="4">Si:ch211-166a6.5</fullName>
    </submittedName>
</protein>
<dbReference type="GO" id="GO:0003729">
    <property type="term" value="F:mRNA binding"/>
    <property type="evidence" value="ECO:0007669"/>
    <property type="project" value="TreeGrafter"/>
</dbReference>
<dbReference type="InterPro" id="IPR027523">
    <property type="entry name" value="CLU_prot"/>
</dbReference>
<dbReference type="Pfam" id="PF13374">
    <property type="entry name" value="TPR_10"/>
    <property type="match status" value="1"/>
</dbReference>
<dbReference type="InterPro" id="IPR033646">
    <property type="entry name" value="CLU-central"/>
</dbReference>
<accession>A0A8C6T181</accession>
<dbReference type="InterPro" id="IPR025697">
    <property type="entry name" value="CLU_dom"/>
</dbReference>
<feature type="compositionally biased region" description="Basic residues" evidence="2">
    <location>
        <begin position="1"/>
        <end position="13"/>
    </location>
</feature>
<dbReference type="CDD" id="cd15466">
    <property type="entry name" value="CLU-central"/>
    <property type="match status" value="1"/>
</dbReference>